<dbReference type="EMBL" id="VRZA01000006">
    <property type="protein sequence ID" value="TXS91405.1"/>
    <property type="molecule type" value="Genomic_DNA"/>
</dbReference>
<dbReference type="InterPro" id="IPR004604">
    <property type="entry name" value="DNA_recomb/repair_RecN"/>
</dbReference>
<proteinExistence type="inferred from homology"/>
<evidence type="ECO:0000259" key="11">
    <source>
        <dbReference type="Pfam" id="PF02463"/>
    </source>
</evidence>
<evidence type="ECO:0000256" key="1">
    <source>
        <dbReference type="ARBA" id="ARBA00003618"/>
    </source>
</evidence>
<evidence type="ECO:0000313" key="13">
    <source>
        <dbReference type="Proteomes" id="UP000321039"/>
    </source>
</evidence>
<dbReference type="Gene3D" id="3.40.50.300">
    <property type="entry name" value="P-loop containing nucleotide triphosphate hydrolases"/>
    <property type="match status" value="2"/>
</dbReference>
<dbReference type="NCBIfam" id="TIGR00634">
    <property type="entry name" value="recN"/>
    <property type="match status" value="1"/>
</dbReference>
<dbReference type="PANTHER" id="PTHR11059:SF0">
    <property type="entry name" value="DNA REPAIR PROTEIN RECN"/>
    <property type="match status" value="1"/>
</dbReference>
<evidence type="ECO:0000256" key="3">
    <source>
        <dbReference type="ARBA" id="ARBA00021315"/>
    </source>
</evidence>
<dbReference type="FunFam" id="3.40.50.300:FF:000319">
    <property type="entry name" value="DNA repair protein RecN"/>
    <property type="match status" value="1"/>
</dbReference>
<reference evidence="12 13" key="1">
    <citation type="submission" date="2019-08" db="EMBL/GenBank/DDBJ databases">
        <title>Parahaliea maris sp. nov., isolated from the surface seawater.</title>
        <authorList>
            <person name="Liu Y."/>
        </authorList>
    </citation>
    <scope>NUCLEOTIDE SEQUENCE [LARGE SCALE GENOMIC DNA]</scope>
    <source>
        <strain evidence="12 13">HSLHS9</strain>
    </source>
</reference>
<evidence type="ECO:0000313" key="12">
    <source>
        <dbReference type="EMBL" id="TXS91405.1"/>
    </source>
</evidence>
<protein>
    <recommendedName>
        <fullName evidence="3 9">DNA repair protein RecN</fullName>
    </recommendedName>
    <alternativeName>
        <fullName evidence="8 9">Recombination protein N</fullName>
    </alternativeName>
</protein>
<dbReference type="GO" id="GO:0009432">
    <property type="term" value="P:SOS response"/>
    <property type="evidence" value="ECO:0007669"/>
    <property type="project" value="UniProtKB-ARBA"/>
</dbReference>
<dbReference type="GO" id="GO:0043590">
    <property type="term" value="C:bacterial nucleoid"/>
    <property type="evidence" value="ECO:0007669"/>
    <property type="project" value="TreeGrafter"/>
</dbReference>
<comment type="function">
    <text evidence="1 9">May be involved in recombinational repair of damaged DNA.</text>
</comment>
<name>A0A5C8ZSL1_9GAMM</name>
<dbReference type="Pfam" id="PF02463">
    <property type="entry name" value="SMC_N"/>
    <property type="match status" value="1"/>
</dbReference>
<dbReference type="Proteomes" id="UP000321039">
    <property type="component" value="Unassembled WGS sequence"/>
</dbReference>
<keyword evidence="10" id="KW-0175">Coiled coil</keyword>
<dbReference type="SUPFAM" id="SSF52540">
    <property type="entry name" value="P-loop containing nucleoside triphosphate hydrolases"/>
    <property type="match status" value="2"/>
</dbReference>
<feature type="coiled-coil region" evidence="10">
    <location>
        <begin position="200"/>
        <end position="230"/>
    </location>
</feature>
<keyword evidence="4" id="KW-0547">Nucleotide-binding</keyword>
<dbReference type="InterPro" id="IPR003395">
    <property type="entry name" value="RecF/RecN/SMC_N"/>
</dbReference>
<organism evidence="12 13">
    <name type="scientific">Parahaliea maris</name>
    <dbReference type="NCBI Taxonomy" id="2716870"/>
    <lineage>
        <taxon>Bacteria</taxon>
        <taxon>Pseudomonadati</taxon>
        <taxon>Pseudomonadota</taxon>
        <taxon>Gammaproteobacteria</taxon>
        <taxon>Cellvibrionales</taxon>
        <taxon>Halieaceae</taxon>
        <taxon>Parahaliea</taxon>
    </lineage>
</organism>
<sequence length="557" mass="60679">MLTHISIQNYTIVEALEMEFSEGMTVITGETGAGKSIMLDALSLCLGDRADPKAVRHGEERAEITAAFDVAGNSAARDWLAGRDLLQGDECLLRRVVTAEGRSRAYINGSASTVQDCAELGGLLIDIHSQHAHQSLLRKGVQRQLLDAFANHRELARSVEHSASDWLRQQRELELLTGARDEQTARAQLLAYQVEELDALALKDGELTELEAELKQLANAEDILRSAHQALEMCEEYESGTRRALHLMEDDTHNSRAATSARELLDSAAIQLQEARSEIQHHIDAVEVNPERLQEVEQRLEAIYDIARKHRVQPEQLAELHASLAEEATSLAGGSARIEELEQSLAVLAKAYEADAGKLSAQRAKAARKLEKDAGRILATLAMEHCRFEIALPQRESRAPHPQGREEVELLISTNPGSAAQPLAKIASGGELSRISLAVQVVTASKSALPCMVFDEVDVGIGGAVAEVVGRLLRQLAADTQVLCVTHLPQVASQGHQHLQVTKVSNRKSAHTTLSQLDGDARTEEVARMLGGVKMTEQTLAHAREMLAQAEEAQPAV</sequence>
<keyword evidence="13" id="KW-1185">Reference proteome</keyword>
<keyword evidence="7 9" id="KW-0234">DNA repair</keyword>
<evidence type="ECO:0000256" key="2">
    <source>
        <dbReference type="ARBA" id="ARBA00009441"/>
    </source>
</evidence>
<gene>
    <name evidence="12" type="primary">recN</name>
    <name evidence="12" type="ORF">FV139_16140</name>
</gene>
<evidence type="ECO:0000256" key="6">
    <source>
        <dbReference type="ARBA" id="ARBA00022840"/>
    </source>
</evidence>
<comment type="caution">
    <text evidence="12">The sequence shown here is derived from an EMBL/GenBank/DDBJ whole genome shotgun (WGS) entry which is preliminary data.</text>
</comment>
<dbReference type="InterPro" id="IPR027417">
    <property type="entry name" value="P-loop_NTPase"/>
</dbReference>
<evidence type="ECO:0000256" key="9">
    <source>
        <dbReference type="PIRNR" id="PIRNR003128"/>
    </source>
</evidence>
<dbReference type="FunFam" id="3.40.50.300:FF:000356">
    <property type="entry name" value="DNA repair protein RecN"/>
    <property type="match status" value="1"/>
</dbReference>
<dbReference type="AlphaFoldDB" id="A0A5C8ZSL1"/>
<dbReference type="PANTHER" id="PTHR11059">
    <property type="entry name" value="DNA REPAIR PROTEIN RECN"/>
    <property type="match status" value="1"/>
</dbReference>
<dbReference type="GO" id="GO:0005524">
    <property type="term" value="F:ATP binding"/>
    <property type="evidence" value="ECO:0007669"/>
    <property type="project" value="UniProtKB-KW"/>
</dbReference>
<evidence type="ECO:0000256" key="4">
    <source>
        <dbReference type="ARBA" id="ARBA00022741"/>
    </source>
</evidence>
<evidence type="ECO:0000256" key="10">
    <source>
        <dbReference type="SAM" id="Coils"/>
    </source>
</evidence>
<keyword evidence="5 9" id="KW-0227">DNA damage</keyword>
<evidence type="ECO:0000256" key="8">
    <source>
        <dbReference type="ARBA" id="ARBA00033408"/>
    </source>
</evidence>
<feature type="domain" description="RecF/RecN/SMC N-terminal" evidence="11">
    <location>
        <begin position="2"/>
        <end position="508"/>
    </location>
</feature>
<dbReference type="NCBIfam" id="NF008121">
    <property type="entry name" value="PRK10869.1"/>
    <property type="match status" value="1"/>
</dbReference>
<evidence type="ECO:0000256" key="5">
    <source>
        <dbReference type="ARBA" id="ARBA00022763"/>
    </source>
</evidence>
<dbReference type="GO" id="GO:0006310">
    <property type="term" value="P:DNA recombination"/>
    <property type="evidence" value="ECO:0007669"/>
    <property type="project" value="InterPro"/>
</dbReference>
<comment type="similarity">
    <text evidence="2 9">Belongs to the RecN family.</text>
</comment>
<accession>A0A5C8ZSL1</accession>
<keyword evidence="6" id="KW-0067">ATP-binding</keyword>
<dbReference type="PIRSF" id="PIRSF003128">
    <property type="entry name" value="RecN"/>
    <property type="match status" value="1"/>
</dbReference>
<dbReference type="CDD" id="cd03241">
    <property type="entry name" value="ABC_RecN"/>
    <property type="match status" value="2"/>
</dbReference>
<evidence type="ECO:0000256" key="7">
    <source>
        <dbReference type="ARBA" id="ARBA00023204"/>
    </source>
</evidence>
<dbReference type="GO" id="GO:0006281">
    <property type="term" value="P:DNA repair"/>
    <property type="evidence" value="ECO:0007669"/>
    <property type="project" value="UniProtKB-KW"/>
</dbReference>